<evidence type="ECO:0000313" key="6">
    <source>
        <dbReference type="EMBL" id="GAA1149343.1"/>
    </source>
</evidence>
<keyword evidence="3" id="KW-0804">Transcription</keyword>
<feature type="domain" description="HTH tetR-type" evidence="4">
    <location>
        <begin position="21"/>
        <end position="68"/>
    </location>
</feature>
<dbReference type="PANTHER" id="PTHR30055">
    <property type="entry name" value="HTH-TYPE TRANSCRIPTIONAL REGULATOR RUTR"/>
    <property type="match status" value="1"/>
</dbReference>
<dbReference type="PANTHER" id="PTHR30055:SF234">
    <property type="entry name" value="HTH-TYPE TRANSCRIPTIONAL REGULATOR BETI"/>
    <property type="match status" value="1"/>
</dbReference>
<dbReference type="Pfam" id="PF17939">
    <property type="entry name" value="TetR_C_30"/>
    <property type="match status" value="1"/>
</dbReference>
<gene>
    <name evidence="6" type="ORF">GCM10009654_00650</name>
</gene>
<feature type="domain" description="PsrA tetracyclin repressor-like C-terminal" evidence="5">
    <location>
        <begin position="99"/>
        <end position="210"/>
    </location>
</feature>
<keyword evidence="1" id="KW-0805">Transcription regulation</keyword>
<evidence type="ECO:0000256" key="2">
    <source>
        <dbReference type="ARBA" id="ARBA00023125"/>
    </source>
</evidence>
<evidence type="ECO:0000313" key="7">
    <source>
        <dbReference type="Proteomes" id="UP001501371"/>
    </source>
</evidence>
<dbReference type="Gene3D" id="1.10.357.10">
    <property type="entry name" value="Tetracycline Repressor, domain 2"/>
    <property type="match status" value="1"/>
</dbReference>
<comment type="caution">
    <text evidence="6">The sequence shown here is derived from an EMBL/GenBank/DDBJ whole genome shotgun (WGS) entry which is preliminary data.</text>
</comment>
<dbReference type="SUPFAM" id="SSF46689">
    <property type="entry name" value="Homeodomain-like"/>
    <property type="match status" value="1"/>
</dbReference>
<dbReference type="InterPro" id="IPR009057">
    <property type="entry name" value="Homeodomain-like_sf"/>
</dbReference>
<keyword evidence="7" id="KW-1185">Reference proteome</keyword>
<organism evidence="6 7">
    <name type="scientific">Streptomyces hebeiensis</name>
    <dbReference type="NCBI Taxonomy" id="229486"/>
    <lineage>
        <taxon>Bacteria</taxon>
        <taxon>Bacillati</taxon>
        <taxon>Actinomycetota</taxon>
        <taxon>Actinomycetes</taxon>
        <taxon>Kitasatosporales</taxon>
        <taxon>Streptomycetaceae</taxon>
        <taxon>Streptomyces</taxon>
    </lineage>
</organism>
<keyword evidence="2" id="KW-0238">DNA-binding</keyword>
<evidence type="ECO:0000256" key="1">
    <source>
        <dbReference type="ARBA" id="ARBA00023015"/>
    </source>
</evidence>
<dbReference type="Proteomes" id="UP001501371">
    <property type="component" value="Unassembled WGS sequence"/>
</dbReference>
<reference evidence="6 7" key="1">
    <citation type="journal article" date="2019" name="Int. J. Syst. Evol. Microbiol.">
        <title>The Global Catalogue of Microorganisms (GCM) 10K type strain sequencing project: providing services to taxonomists for standard genome sequencing and annotation.</title>
        <authorList>
            <consortium name="The Broad Institute Genomics Platform"/>
            <consortium name="The Broad Institute Genome Sequencing Center for Infectious Disease"/>
            <person name="Wu L."/>
            <person name="Ma J."/>
        </authorList>
    </citation>
    <scope>NUCLEOTIDE SEQUENCE [LARGE SCALE GENOMIC DNA]</scope>
    <source>
        <strain evidence="6 7">JCM 12696</strain>
    </source>
</reference>
<evidence type="ECO:0000256" key="3">
    <source>
        <dbReference type="ARBA" id="ARBA00023163"/>
    </source>
</evidence>
<proteinExistence type="predicted"/>
<dbReference type="EMBL" id="BAAAKV010000001">
    <property type="protein sequence ID" value="GAA1149343.1"/>
    <property type="molecule type" value="Genomic_DNA"/>
</dbReference>
<dbReference type="InterPro" id="IPR001647">
    <property type="entry name" value="HTH_TetR"/>
</dbReference>
<protein>
    <submittedName>
        <fullName evidence="6">TetR family transcriptional regulator</fullName>
    </submittedName>
</protein>
<dbReference type="Pfam" id="PF00440">
    <property type="entry name" value="TetR_N"/>
    <property type="match status" value="1"/>
</dbReference>
<accession>A0ABN1UHP1</accession>
<name>A0ABN1UHP1_9ACTN</name>
<dbReference type="InterPro" id="IPR050109">
    <property type="entry name" value="HTH-type_TetR-like_transc_reg"/>
</dbReference>
<sequence>MVTMAGGTVRAERVSTTRELLLTAAERLFAERGVYAVSNRQVSEAAGQGNNAAVGYHFGTKADLVRAVVRRHAEPIERQRVKLLARIGDSAELRDWVACLVRPTHEHLAALGSPTWYGRFCAQVLTDPALCQIMFEESLASPSLQRTVEGLRRCLPDLPAEVGAERAAMARQLLIHTTAEREHALAESTHTPRSNWHDAASGLIDAIVGMWLAPVTRDRVAKDD</sequence>
<evidence type="ECO:0000259" key="4">
    <source>
        <dbReference type="Pfam" id="PF00440"/>
    </source>
</evidence>
<evidence type="ECO:0000259" key="5">
    <source>
        <dbReference type="Pfam" id="PF17939"/>
    </source>
</evidence>
<dbReference type="InterPro" id="IPR041586">
    <property type="entry name" value="PsrA_TetR_C"/>
</dbReference>